<evidence type="ECO:0000256" key="2">
    <source>
        <dbReference type="ARBA" id="ARBA00004584"/>
    </source>
</evidence>
<dbReference type="EMBL" id="JARGDH010000003">
    <property type="protein sequence ID" value="KAL0273887.1"/>
    <property type="molecule type" value="Genomic_DNA"/>
</dbReference>
<keyword evidence="5" id="KW-0539">Nucleus</keyword>
<evidence type="ECO:0000313" key="7">
    <source>
        <dbReference type="EMBL" id="KAL0273886.1"/>
    </source>
</evidence>
<evidence type="ECO:0000256" key="4">
    <source>
        <dbReference type="ARBA" id="ARBA00022454"/>
    </source>
</evidence>
<keyword evidence="4" id="KW-0158">Chromosome</keyword>
<reference evidence="7" key="1">
    <citation type="journal article" date="2024" name="Gigascience">
        <title>Chromosome-level genome of the poultry shaft louse Menopon gallinae provides insight into the host-switching and adaptive evolution of parasitic lice.</title>
        <authorList>
            <person name="Xu Y."/>
            <person name="Ma L."/>
            <person name="Liu S."/>
            <person name="Liang Y."/>
            <person name="Liu Q."/>
            <person name="He Z."/>
            <person name="Tian L."/>
            <person name="Duan Y."/>
            <person name="Cai W."/>
            <person name="Li H."/>
            <person name="Song F."/>
        </authorList>
    </citation>
    <scope>NUCLEOTIDE SEQUENCE</scope>
    <source>
        <strain evidence="7">Cailab_2023a</strain>
    </source>
</reference>
<comment type="similarity">
    <text evidence="3">Belongs to the CENP-I/CTF3 family.</text>
</comment>
<evidence type="ECO:0000256" key="1">
    <source>
        <dbReference type="ARBA" id="ARBA00004123"/>
    </source>
</evidence>
<accession>A0AAW2HVX7</accession>
<comment type="caution">
    <text evidence="7">The sequence shown here is derived from an EMBL/GenBank/DDBJ whole genome shotgun (WGS) entry which is preliminary data.</text>
</comment>
<dbReference type="PANTHER" id="PTHR48208">
    <property type="entry name" value="CENTROMERE PROTEIN I"/>
    <property type="match status" value="1"/>
</dbReference>
<protein>
    <recommendedName>
        <fullName evidence="8">Centromere protein I</fullName>
    </recommendedName>
</protein>
<sequence length="661" mass="76308">MAESEKELVNRVLQCLKGRKDRKVIEKALDELHEFSVCNGLVEADIERLVKVLTSNHLASALSVKLLHCLIPEKTVSKETLKTLLSWYFSEVATGKLSRVLEKQFIEWIAGVVHFELGDVFTVDSYFHSFLFLLKIPYLEVAVSKLLCLLLKPEDAKRWTVRKILEIRKKNGAKPHINSLLSILKSFRPDVVPENVPMARTNFKNSVFHDYFQKSNDRKVQSPDYHTVSPIEISWNQVRNYDNKSAQLPRLIPTAEEVNFESTTVYKSKKLSVMDFKNMASLGTNCLRIEIPTQTLSLLANVAGFHVLAFSDLTTKSRFCYKLRHTLFRVFVMEIEPYPEKEKANFLDSLIGLQEYMQEGIPVVTEFLLYYLLVWDGDEFRNQILHLIQWIVVQSQNDWEDCLFRPLRQIFRSSSQRGKCSIIETMGSFLRNVIASFGRREGLFFDEASSNNSVTVIGDIVNFASELIVEGIIWNTEAGRREILTAGLNFYEVCSVIEYSQDFPVVLTMPPALVYGCLFSGSRVCISRFCSLIVRFWHKTITNVLQMGVDEKLNNEIQKTHIYVLDYYRALWSSVEFEPMKDSFIFRDKAFTEMFWQFRNSVQTDIKSIFAIDNSYVFRDSIGDCSPQDYIRKVVTEYPPIADLKHLCEGEVICNGIENVF</sequence>
<dbReference type="GO" id="GO:0000070">
    <property type="term" value="P:mitotic sister chromatid segregation"/>
    <property type="evidence" value="ECO:0007669"/>
    <property type="project" value="TreeGrafter"/>
</dbReference>
<comment type="subcellular location">
    <subcellularLocation>
        <location evidence="2">Chromosome</location>
        <location evidence="2">Centromere</location>
    </subcellularLocation>
    <subcellularLocation>
        <location evidence="1">Nucleus</location>
    </subcellularLocation>
</comment>
<dbReference type="Pfam" id="PF07778">
    <property type="entry name" value="CENP-I"/>
    <property type="match status" value="1"/>
</dbReference>
<keyword evidence="6" id="KW-0137">Centromere</keyword>
<name>A0AAW2HVX7_9NEOP</name>
<dbReference type="GO" id="GO:0034080">
    <property type="term" value="P:CENP-A containing chromatin assembly"/>
    <property type="evidence" value="ECO:0007669"/>
    <property type="project" value="TreeGrafter"/>
</dbReference>
<dbReference type="EMBL" id="JARGDH010000003">
    <property type="protein sequence ID" value="KAL0273886.1"/>
    <property type="molecule type" value="Genomic_DNA"/>
</dbReference>
<evidence type="ECO:0000256" key="6">
    <source>
        <dbReference type="ARBA" id="ARBA00023328"/>
    </source>
</evidence>
<evidence type="ECO:0008006" key="8">
    <source>
        <dbReference type="Google" id="ProtNLM"/>
    </source>
</evidence>
<dbReference type="AlphaFoldDB" id="A0AAW2HVX7"/>
<dbReference type="GO" id="GO:0000939">
    <property type="term" value="C:inner kinetochore"/>
    <property type="evidence" value="ECO:0007669"/>
    <property type="project" value="TreeGrafter"/>
</dbReference>
<organism evidence="7">
    <name type="scientific">Menopon gallinae</name>
    <name type="common">poultry shaft louse</name>
    <dbReference type="NCBI Taxonomy" id="328185"/>
    <lineage>
        <taxon>Eukaryota</taxon>
        <taxon>Metazoa</taxon>
        <taxon>Ecdysozoa</taxon>
        <taxon>Arthropoda</taxon>
        <taxon>Hexapoda</taxon>
        <taxon>Insecta</taxon>
        <taxon>Pterygota</taxon>
        <taxon>Neoptera</taxon>
        <taxon>Paraneoptera</taxon>
        <taxon>Psocodea</taxon>
        <taxon>Troctomorpha</taxon>
        <taxon>Phthiraptera</taxon>
        <taxon>Amblycera</taxon>
        <taxon>Menoponidae</taxon>
        <taxon>Menopon</taxon>
    </lineage>
</organism>
<gene>
    <name evidence="7" type="ORF">PYX00_006460</name>
</gene>
<proteinExistence type="inferred from homology"/>
<dbReference type="InterPro" id="IPR012485">
    <property type="entry name" value="CENP-I"/>
</dbReference>
<evidence type="ECO:0000256" key="3">
    <source>
        <dbReference type="ARBA" id="ARBA00005470"/>
    </source>
</evidence>
<dbReference type="GO" id="GO:0005634">
    <property type="term" value="C:nucleus"/>
    <property type="evidence" value="ECO:0007669"/>
    <property type="project" value="UniProtKB-SubCell"/>
</dbReference>
<dbReference type="PANTHER" id="PTHR48208:SF2">
    <property type="entry name" value="CENTROMERE PROTEIN I"/>
    <property type="match status" value="1"/>
</dbReference>
<evidence type="ECO:0000256" key="5">
    <source>
        <dbReference type="ARBA" id="ARBA00023242"/>
    </source>
</evidence>